<feature type="domain" description="Ppx/GppA phosphatase N-terminal" evidence="2">
    <location>
        <begin position="30"/>
        <end position="303"/>
    </location>
</feature>
<dbReference type="PANTHER" id="PTHR30005:SF0">
    <property type="entry name" value="RETROGRADE REGULATION PROTEIN 2"/>
    <property type="match status" value="1"/>
</dbReference>
<dbReference type="InterPro" id="IPR043129">
    <property type="entry name" value="ATPase_NBD"/>
</dbReference>
<dbReference type="OrthoDB" id="9807195at2"/>
<evidence type="ECO:0000256" key="1">
    <source>
        <dbReference type="ARBA" id="ARBA00007125"/>
    </source>
</evidence>
<dbReference type="InterPro" id="IPR003695">
    <property type="entry name" value="Ppx_GppA_N"/>
</dbReference>
<dbReference type="Proteomes" id="UP000198718">
    <property type="component" value="Unassembled WGS sequence"/>
</dbReference>
<dbReference type="RefSeq" id="WP_090548704.1">
    <property type="nucleotide sequence ID" value="NZ_FNFP01000001.1"/>
</dbReference>
<dbReference type="AlphaFoldDB" id="A0A1G8WZT8"/>
<dbReference type="PANTHER" id="PTHR30005">
    <property type="entry name" value="EXOPOLYPHOSPHATASE"/>
    <property type="match status" value="1"/>
</dbReference>
<dbReference type="STRING" id="393762.SAMN05660472_00080"/>
<evidence type="ECO:0000259" key="2">
    <source>
        <dbReference type="Pfam" id="PF02541"/>
    </source>
</evidence>
<comment type="similarity">
    <text evidence="1">Belongs to the GppA/Ppx family.</text>
</comment>
<dbReference type="InterPro" id="IPR050273">
    <property type="entry name" value="GppA/Ppx_hydrolase"/>
</dbReference>
<gene>
    <name evidence="3" type="ORF">SAMN05660472_00080</name>
</gene>
<dbReference type="Gene3D" id="3.30.420.150">
    <property type="entry name" value="Exopolyphosphatase. Domain 2"/>
    <property type="match status" value="1"/>
</dbReference>
<evidence type="ECO:0000313" key="3">
    <source>
        <dbReference type="EMBL" id="SDJ83908.1"/>
    </source>
</evidence>
<evidence type="ECO:0000313" key="4">
    <source>
        <dbReference type="Proteomes" id="UP000198718"/>
    </source>
</evidence>
<keyword evidence="4" id="KW-1185">Reference proteome</keyword>
<proteinExistence type="inferred from homology"/>
<accession>A0A1G8WZT8</accession>
<protein>
    <submittedName>
        <fullName evidence="3">Exopolyphosphatase / guanosine-5'-triphosphate,3'-diphosphate pyrophosphatase</fullName>
    </submittedName>
</protein>
<dbReference type="GO" id="GO:0016462">
    <property type="term" value="F:pyrophosphatase activity"/>
    <property type="evidence" value="ECO:0007669"/>
    <property type="project" value="TreeGrafter"/>
</dbReference>
<dbReference type="EMBL" id="FNFP01000001">
    <property type="protein sequence ID" value="SDJ83908.1"/>
    <property type="molecule type" value="Genomic_DNA"/>
</dbReference>
<dbReference type="Gene3D" id="3.30.420.40">
    <property type="match status" value="1"/>
</dbReference>
<reference evidence="3 4" key="1">
    <citation type="submission" date="2016-10" db="EMBL/GenBank/DDBJ databases">
        <authorList>
            <person name="de Groot N.N."/>
        </authorList>
    </citation>
    <scope>NUCLEOTIDE SEQUENCE [LARGE SCALE GENOMIC DNA]</scope>
    <source>
        <strain evidence="3 4">DSM 18346</strain>
    </source>
</reference>
<organism evidence="3 4">
    <name type="scientific">Natronincola ferrireducens</name>
    <dbReference type="NCBI Taxonomy" id="393762"/>
    <lineage>
        <taxon>Bacteria</taxon>
        <taxon>Bacillati</taxon>
        <taxon>Bacillota</taxon>
        <taxon>Clostridia</taxon>
        <taxon>Peptostreptococcales</taxon>
        <taxon>Natronincolaceae</taxon>
        <taxon>Natronincola</taxon>
    </lineage>
</organism>
<dbReference type="CDD" id="cd24054">
    <property type="entry name" value="ASKHA_NBD_AaPPX-GppA_MtPPX2-like"/>
    <property type="match status" value="1"/>
</dbReference>
<sequence>MRKYAAIDIGTNSMRLLLMTVETDRILHRTKEINTTRIGQSVDERGAITREGMERNLGAFEDFVEKAREYGAEEIYAIATSAVRDAKNGEVFVGEALQRTGIKIAILSGEEEAGLGYKGVLMGLKNPELELLVIDIGGGSTEFILGKSATLQETISENVGAVRMTERLITTDPITQQEKEGLEKVIKKELHSTLQKLQKKQIKGLIGIGGTITTLGALHQQLDPYDMDKIHNYTLTLQNIKDLLQKLETLTLEERKALKGIHPKRGDIIIAGTTILRIIMETLAIDTITISEYDNIEGLLYENM</sequence>
<name>A0A1G8WZT8_9FIRM</name>
<dbReference type="Pfam" id="PF02541">
    <property type="entry name" value="Ppx-GppA"/>
    <property type="match status" value="1"/>
</dbReference>
<dbReference type="SUPFAM" id="SSF53067">
    <property type="entry name" value="Actin-like ATPase domain"/>
    <property type="match status" value="2"/>
</dbReference>